<keyword evidence="3" id="KW-1185">Reference proteome</keyword>
<dbReference type="AlphaFoldDB" id="A0A8H6KT67"/>
<proteinExistence type="predicted"/>
<feature type="compositionally biased region" description="Polar residues" evidence="1">
    <location>
        <begin position="94"/>
        <end position="110"/>
    </location>
</feature>
<organism evidence="2 3">
    <name type="scientific">Colletotrichum musicola</name>
    <dbReference type="NCBI Taxonomy" id="2175873"/>
    <lineage>
        <taxon>Eukaryota</taxon>
        <taxon>Fungi</taxon>
        <taxon>Dikarya</taxon>
        <taxon>Ascomycota</taxon>
        <taxon>Pezizomycotina</taxon>
        <taxon>Sordariomycetes</taxon>
        <taxon>Hypocreomycetidae</taxon>
        <taxon>Glomerellales</taxon>
        <taxon>Glomerellaceae</taxon>
        <taxon>Colletotrichum</taxon>
        <taxon>Colletotrichum orchidearum species complex</taxon>
    </lineage>
</organism>
<evidence type="ECO:0000256" key="1">
    <source>
        <dbReference type="SAM" id="MobiDB-lite"/>
    </source>
</evidence>
<evidence type="ECO:0000313" key="2">
    <source>
        <dbReference type="EMBL" id="KAF6837232.1"/>
    </source>
</evidence>
<feature type="region of interest" description="Disordered" evidence="1">
    <location>
        <begin position="78"/>
        <end position="135"/>
    </location>
</feature>
<evidence type="ECO:0000313" key="3">
    <source>
        <dbReference type="Proteomes" id="UP000639643"/>
    </source>
</evidence>
<protein>
    <submittedName>
        <fullName evidence="2">Uncharacterized protein</fullName>
    </submittedName>
</protein>
<dbReference type="Proteomes" id="UP000639643">
    <property type="component" value="Unassembled WGS sequence"/>
</dbReference>
<comment type="caution">
    <text evidence="2">The sequence shown here is derived from an EMBL/GenBank/DDBJ whole genome shotgun (WGS) entry which is preliminary data.</text>
</comment>
<gene>
    <name evidence="2" type="ORF">CMUS01_05077</name>
</gene>
<dbReference type="EMBL" id="WIGM01000146">
    <property type="protein sequence ID" value="KAF6837232.1"/>
    <property type="molecule type" value="Genomic_DNA"/>
</dbReference>
<name>A0A8H6KT67_9PEZI</name>
<accession>A0A8H6KT67</accession>
<reference evidence="2" key="1">
    <citation type="journal article" date="2020" name="Phytopathology">
        <title>Genome Sequence Resources of Colletotrichum truncatum, C. plurivorum, C. musicola, and C. sojae: Four Species Pathogenic to Soybean (Glycine max).</title>
        <authorList>
            <person name="Rogerio F."/>
            <person name="Boufleur T.R."/>
            <person name="Ciampi-Guillardi M."/>
            <person name="Sukno S.A."/>
            <person name="Thon M.R."/>
            <person name="Massola Junior N.S."/>
            <person name="Baroncelli R."/>
        </authorList>
    </citation>
    <scope>NUCLEOTIDE SEQUENCE</scope>
    <source>
        <strain evidence="2">LFN0074</strain>
    </source>
</reference>
<sequence>MRRALGSMPPTPVNGEALSRTRAWDFKSNFDDPRILEYTMYCFEVLSIPWEQGASLLFWTVTTCYMNPSAEACQKDGVIEEENPGGGGVPRNAVDSSPSAPTSGIKTDTILQGGLSDSKGRQAGQQAACMVNERR</sequence>